<evidence type="ECO:0000256" key="1">
    <source>
        <dbReference type="SAM" id="MobiDB-lite"/>
    </source>
</evidence>
<dbReference type="Pfam" id="PF11731">
    <property type="entry name" value="Cdd1"/>
    <property type="match status" value="1"/>
</dbReference>
<accession>A0A4Q7XFQ6</accession>
<organism evidence="2 3">
    <name type="scientific">Kribbella rubisoli</name>
    <dbReference type="NCBI Taxonomy" id="3075929"/>
    <lineage>
        <taxon>Bacteria</taxon>
        <taxon>Bacillati</taxon>
        <taxon>Actinomycetota</taxon>
        <taxon>Actinomycetes</taxon>
        <taxon>Propionibacteriales</taxon>
        <taxon>Kribbellaceae</taxon>
        <taxon>Kribbella</taxon>
    </lineage>
</organism>
<dbReference type="AlphaFoldDB" id="A0A4Q7XFQ6"/>
<dbReference type="EMBL" id="SHKR01000003">
    <property type="protein sequence ID" value="RZU22352.1"/>
    <property type="molecule type" value="Genomic_DNA"/>
</dbReference>
<keyword evidence="3" id="KW-1185">Reference proteome</keyword>
<gene>
    <name evidence="2" type="ORF">EV645_0434</name>
</gene>
<dbReference type="InterPro" id="IPR021725">
    <property type="entry name" value="Cdd1"/>
</dbReference>
<comment type="caution">
    <text evidence="2">The sequence shown here is derived from an EMBL/GenBank/DDBJ whole genome shotgun (WGS) entry which is preliminary data.</text>
</comment>
<reference evidence="2 3" key="1">
    <citation type="journal article" date="2015" name="Stand. Genomic Sci.">
        <title>Genomic Encyclopedia of Bacterial and Archaeal Type Strains, Phase III: the genomes of soil and plant-associated and newly described type strains.</title>
        <authorList>
            <person name="Whitman W.B."/>
            <person name="Woyke T."/>
            <person name="Klenk H.P."/>
            <person name="Zhou Y."/>
            <person name="Lilburn T.G."/>
            <person name="Beck B.J."/>
            <person name="De Vos P."/>
            <person name="Vandamme P."/>
            <person name="Eisen J.A."/>
            <person name="Garrity G."/>
            <person name="Hugenholtz P."/>
            <person name="Kyrpides N.C."/>
        </authorList>
    </citation>
    <scope>NUCLEOTIDE SEQUENCE [LARGE SCALE GENOMIC DNA]</scope>
    <source>
        <strain evidence="2 3">VKM Ac-2540</strain>
    </source>
</reference>
<evidence type="ECO:0000313" key="3">
    <source>
        <dbReference type="Proteomes" id="UP000292027"/>
    </source>
</evidence>
<dbReference type="OrthoDB" id="7173324at2"/>
<dbReference type="RefSeq" id="WP_130439171.1">
    <property type="nucleotide sequence ID" value="NZ_SHKR01000003.1"/>
</dbReference>
<feature type="region of interest" description="Disordered" evidence="1">
    <location>
        <begin position="70"/>
        <end position="92"/>
    </location>
</feature>
<dbReference type="Proteomes" id="UP000292027">
    <property type="component" value="Unassembled WGS sequence"/>
</dbReference>
<proteinExistence type="predicted"/>
<sequence>MPSKQSSDLTSLMNVGAAVAGYLGRAGITQIDDLAGRDPFEIYETICERDGVRHDPCLLDTIMSATDQANGNPGRPWWSYTPQRKQLLEGKR</sequence>
<name>A0A4Q7XFQ6_9ACTN</name>
<protein>
    <submittedName>
        <fullName evidence="2">Pathogenicity locus Cdd1 protein</fullName>
    </submittedName>
</protein>
<dbReference type="Gene3D" id="1.10.150.20">
    <property type="entry name" value="5' to 3' exonuclease, C-terminal subdomain"/>
    <property type="match status" value="1"/>
</dbReference>
<evidence type="ECO:0000313" key="2">
    <source>
        <dbReference type="EMBL" id="RZU22352.1"/>
    </source>
</evidence>